<organism evidence="2 3">
    <name type="scientific">Dibothriocephalus latus</name>
    <name type="common">Fish tapeworm</name>
    <name type="synonym">Diphyllobothrium latum</name>
    <dbReference type="NCBI Taxonomy" id="60516"/>
    <lineage>
        <taxon>Eukaryota</taxon>
        <taxon>Metazoa</taxon>
        <taxon>Spiralia</taxon>
        <taxon>Lophotrochozoa</taxon>
        <taxon>Platyhelminthes</taxon>
        <taxon>Cestoda</taxon>
        <taxon>Eucestoda</taxon>
        <taxon>Diphyllobothriidea</taxon>
        <taxon>Diphyllobothriidae</taxon>
        <taxon>Dibothriocephalus</taxon>
    </lineage>
</organism>
<dbReference type="EMBL" id="UYRU01011529">
    <property type="protein sequence ID" value="VDK47023.1"/>
    <property type="molecule type" value="Genomic_DNA"/>
</dbReference>
<evidence type="ECO:0000313" key="3">
    <source>
        <dbReference type="Proteomes" id="UP000281553"/>
    </source>
</evidence>
<evidence type="ECO:0000256" key="1">
    <source>
        <dbReference type="SAM" id="MobiDB-lite"/>
    </source>
</evidence>
<accession>A0A3P6QW77</accession>
<keyword evidence="3" id="KW-1185">Reference proteome</keyword>
<feature type="region of interest" description="Disordered" evidence="1">
    <location>
        <begin position="1"/>
        <end position="63"/>
    </location>
</feature>
<dbReference type="AlphaFoldDB" id="A0A3P6QW77"/>
<proteinExistence type="predicted"/>
<gene>
    <name evidence="2" type="ORF">DILT_LOCUS1583</name>
</gene>
<sequence>MKELVNSASEAPGVVANEIAHPTLPKPMRLSTTGGEASKRKSLPTQPPPSSLGTLTSPDYRYANSADSIEQRIGFFD</sequence>
<protein>
    <submittedName>
        <fullName evidence="2">Uncharacterized protein</fullName>
    </submittedName>
</protein>
<dbReference type="Proteomes" id="UP000281553">
    <property type="component" value="Unassembled WGS sequence"/>
</dbReference>
<name>A0A3P6QW77_DIBLA</name>
<evidence type="ECO:0000313" key="2">
    <source>
        <dbReference type="EMBL" id="VDK47023.1"/>
    </source>
</evidence>
<reference evidence="2 3" key="1">
    <citation type="submission" date="2018-11" db="EMBL/GenBank/DDBJ databases">
        <authorList>
            <consortium name="Pathogen Informatics"/>
        </authorList>
    </citation>
    <scope>NUCLEOTIDE SEQUENCE [LARGE SCALE GENOMIC DNA]</scope>
</reference>